<gene>
    <name evidence="2" type="ORF">LPLAT_LOCUS8650</name>
</gene>
<accession>A0AAV2NRB4</accession>
<evidence type="ECO:0000313" key="2">
    <source>
        <dbReference type="EMBL" id="CAL1682772.1"/>
    </source>
</evidence>
<dbReference type="Proteomes" id="UP001497644">
    <property type="component" value="Chromosome 4"/>
</dbReference>
<evidence type="ECO:0000313" key="3">
    <source>
        <dbReference type="Proteomes" id="UP001497644"/>
    </source>
</evidence>
<keyword evidence="3" id="KW-1185">Reference proteome</keyword>
<protein>
    <submittedName>
        <fullName evidence="2">Uncharacterized protein</fullName>
    </submittedName>
</protein>
<dbReference type="EMBL" id="OZ034827">
    <property type="protein sequence ID" value="CAL1682772.1"/>
    <property type="molecule type" value="Genomic_DNA"/>
</dbReference>
<reference evidence="2" key="1">
    <citation type="submission" date="2024-04" db="EMBL/GenBank/DDBJ databases">
        <authorList>
            <consortium name="Molecular Ecology Group"/>
        </authorList>
    </citation>
    <scope>NUCLEOTIDE SEQUENCE</scope>
</reference>
<evidence type="ECO:0000256" key="1">
    <source>
        <dbReference type="SAM" id="MobiDB-lite"/>
    </source>
</evidence>
<organism evidence="2 3">
    <name type="scientific">Lasius platythorax</name>
    <dbReference type="NCBI Taxonomy" id="488582"/>
    <lineage>
        <taxon>Eukaryota</taxon>
        <taxon>Metazoa</taxon>
        <taxon>Ecdysozoa</taxon>
        <taxon>Arthropoda</taxon>
        <taxon>Hexapoda</taxon>
        <taxon>Insecta</taxon>
        <taxon>Pterygota</taxon>
        <taxon>Neoptera</taxon>
        <taxon>Endopterygota</taxon>
        <taxon>Hymenoptera</taxon>
        <taxon>Apocrita</taxon>
        <taxon>Aculeata</taxon>
        <taxon>Formicoidea</taxon>
        <taxon>Formicidae</taxon>
        <taxon>Formicinae</taxon>
        <taxon>Lasius</taxon>
        <taxon>Lasius</taxon>
    </lineage>
</organism>
<sequence length="138" mass="15224">MIGVWIERAVFVDDRIWSHQGDDKTLRGKDDGSLSIRRSTGKRRACSSREADERIGNRRAWVDTRRQPVARDRTRFHLEDSGCPACAATVGPVLDSESQELINRTGGHSSARLLINARERVFIEGAAGSGASRFGASD</sequence>
<proteinExistence type="predicted"/>
<feature type="compositionally biased region" description="Basic and acidic residues" evidence="1">
    <location>
        <begin position="22"/>
        <end position="32"/>
    </location>
</feature>
<name>A0AAV2NRB4_9HYME</name>
<dbReference type="AlphaFoldDB" id="A0AAV2NRB4"/>
<feature type="region of interest" description="Disordered" evidence="1">
    <location>
        <begin position="22"/>
        <end position="51"/>
    </location>
</feature>